<evidence type="ECO:0000256" key="1">
    <source>
        <dbReference type="SAM" id="MobiDB-lite"/>
    </source>
</evidence>
<protein>
    <submittedName>
        <fullName evidence="2">Zinc finger CCHC domain-containing protein 8 TRAMP-like complex RNA-binding factor ZCCHC8</fullName>
    </submittedName>
</protein>
<reference evidence="2 3" key="1">
    <citation type="submission" date="2019-02" db="EMBL/GenBank/DDBJ databases">
        <title>Opniocepnalus argus genome.</title>
        <authorList>
            <person name="Zhou C."/>
            <person name="Xiao S."/>
        </authorList>
    </citation>
    <scope>NUCLEOTIDE SEQUENCE [LARGE SCALE GENOMIC DNA]</scope>
    <source>
        <strain evidence="2">OARG1902GOOAL</strain>
        <tissue evidence="2">Muscle</tissue>
    </source>
</reference>
<reference evidence="3" key="2">
    <citation type="submission" date="2019-02" db="EMBL/GenBank/DDBJ databases">
        <title>Opniocepnalus argus Var Kimnra genome.</title>
        <authorList>
            <person name="Zhou C."/>
            <person name="Xiao S."/>
        </authorList>
    </citation>
    <scope>NUCLEOTIDE SEQUENCE [LARGE SCALE GENOMIC DNA]</scope>
</reference>
<dbReference type="Proteomes" id="UP000503349">
    <property type="component" value="Chromosome 1"/>
</dbReference>
<organism evidence="2 3">
    <name type="scientific">Channa argus</name>
    <name type="common">Northern snakehead</name>
    <name type="synonym">Ophicephalus argus</name>
    <dbReference type="NCBI Taxonomy" id="215402"/>
    <lineage>
        <taxon>Eukaryota</taxon>
        <taxon>Metazoa</taxon>
        <taxon>Chordata</taxon>
        <taxon>Craniata</taxon>
        <taxon>Vertebrata</taxon>
        <taxon>Euteleostomi</taxon>
        <taxon>Actinopterygii</taxon>
        <taxon>Neopterygii</taxon>
        <taxon>Teleostei</taxon>
        <taxon>Neoteleostei</taxon>
        <taxon>Acanthomorphata</taxon>
        <taxon>Anabantaria</taxon>
        <taxon>Anabantiformes</taxon>
        <taxon>Channoidei</taxon>
        <taxon>Channidae</taxon>
        <taxon>Channa</taxon>
    </lineage>
</organism>
<feature type="compositionally biased region" description="Polar residues" evidence="1">
    <location>
        <begin position="431"/>
        <end position="449"/>
    </location>
</feature>
<name>A0A6G1R1R2_CHAAH</name>
<gene>
    <name evidence="2" type="ORF">EXN66_Car001572</name>
</gene>
<dbReference type="PANTHER" id="PTHR13316">
    <property type="entry name" value="ZINC FINGER, CCHC DOMAIN CONTAINING 8"/>
    <property type="match status" value="1"/>
</dbReference>
<keyword evidence="3" id="KW-1185">Reference proteome</keyword>
<evidence type="ECO:0000313" key="2">
    <source>
        <dbReference type="EMBL" id="KAF3708398.1"/>
    </source>
</evidence>
<dbReference type="InterPro" id="IPR052115">
    <property type="entry name" value="NEXT_complex_subunit_ZCCHC8"/>
</dbReference>
<sequence length="516" mass="57231">MQHLISAISAKAKLSAISEKTVQLFSALLGKILSAPKHSQKNSSVKMAEVDFGATELIQQLNDFTQPAAMHDRFTDDEEDQDDTSQLGSRLEDCDGYIQRLTEENILGLAAGDVNIDGPLLQVLYTNIISKQCRQEIEDSICSVILKHQKDGHEKKQSCFHMKPQLSKLLQNIRIFHKFRLGSIRFFFATSNDGNTTEDSNLQTISFDVAEMVDCPGFNVLAPDKMKDELMQDDSIPMQNNLMKKSNAAYLTDNFPMLGSTCNKRRHESGSSPQLKKKKRSGPDCNSDRISDIDIETGRPPSSPTNGSPVLQEKPKKQQRLIWAALENADTTTNSDCETPVMGTPVPSSASISTRVYADTETEEVEESVGPMRPAETSHSNENKNSLEEICSRSPGPHKVEMESPQSPEPVKAQDNSAQDPGQIKSHNDSTKNPNPIKSQEDNLQSPDFSNEGAKDWASHRDVKMIKAVPHRSRFAAGILPFEETPEFTEVAESTGTYLRIRDILKGSPRSLAKKK</sequence>
<accession>A0A6G1R1R2</accession>
<feature type="compositionally biased region" description="Basic and acidic residues" evidence="1">
    <location>
        <begin position="379"/>
        <end position="391"/>
    </location>
</feature>
<dbReference type="GO" id="GO:0003723">
    <property type="term" value="F:RNA binding"/>
    <property type="evidence" value="ECO:0007669"/>
    <property type="project" value="TreeGrafter"/>
</dbReference>
<feature type="region of interest" description="Disordered" evidence="1">
    <location>
        <begin position="261"/>
        <end position="459"/>
    </location>
</feature>
<dbReference type="EMBL" id="CM015712">
    <property type="protein sequence ID" value="KAF3708398.1"/>
    <property type="molecule type" value="Genomic_DNA"/>
</dbReference>
<proteinExistence type="predicted"/>
<evidence type="ECO:0000313" key="3">
    <source>
        <dbReference type="Proteomes" id="UP000503349"/>
    </source>
</evidence>
<dbReference type="GO" id="GO:0071013">
    <property type="term" value="C:catalytic step 2 spliceosome"/>
    <property type="evidence" value="ECO:0007669"/>
    <property type="project" value="TreeGrafter"/>
</dbReference>
<dbReference type="PANTHER" id="PTHR13316:SF0">
    <property type="entry name" value="ZINC FINGER CCHC DOMAIN-CONTAINING PROTEIN 8"/>
    <property type="match status" value="1"/>
</dbReference>
<dbReference type="AlphaFoldDB" id="A0A6G1R1R2"/>